<keyword evidence="5" id="KW-0813">Transport</keyword>
<feature type="domain" description="ABC3 transporter permease C-terminal" evidence="12">
    <location>
        <begin position="236"/>
        <end position="347"/>
    </location>
</feature>
<keyword evidence="8 11" id="KW-1133">Transmembrane helix</keyword>
<comment type="function">
    <text evidence="10">Part of the ABC transporter complex hrt involved in hemin import. Responsible for the translocation of the substrate across the membrane.</text>
</comment>
<feature type="transmembrane region" description="Helical" evidence="11">
    <location>
        <begin position="15"/>
        <end position="39"/>
    </location>
</feature>
<comment type="subcellular location">
    <subcellularLocation>
        <location evidence="1">Cell membrane</location>
        <topology evidence="1">Multi-pass membrane protein</topology>
    </subcellularLocation>
</comment>
<dbReference type="RefSeq" id="WP_007126886.1">
    <property type="nucleotide sequence ID" value="NZ_AZFO01000024.1"/>
</dbReference>
<dbReference type="Proteomes" id="UP000005583">
    <property type="component" value="Unassembled WGS sequence"/>
</dbReference>
<comment type="similarity">
    <text evidence="2">Belongs to the ABC-4 integral membrane protein family. HrtB subfamily.</text>
</comment>
<feature type="transmembrane region" description="Helical" evidence="11">
    <location>
        <begin position="277"/>
        <end position="302"/>
    </location>
</feature>
<proteinExistence type="inferred from homology"/>
<evidence type="ECO:0000256" key="7">
    <source>
        <dbReference type="ARBA" id="ARBA00022692"/>
    </source>
</evidence>
<evidence type="ECO:0000313" key="13">
    <source>
        <dbReference type="EMBL" id="EEJ71030.1"/>
    </source>
</evidence>
<dbReference type="EMBL" id="ACGU01000111">
    <property type="protein sequence ID" value="EEJ71030.1"/>
    <property type="molecule type" value="Genomic_DNA"/>
</dbReference>
<evidence type="ECO:0000256" key="1">
    <source>
        <dbReference type="ARBA" id="ARBA00004651"/>
    </source>
</evidence>
<evidence type="ECO:0000256" key="4">
    <source>
        <dbReference type="ARBA" id="ARBA00016962"/>
    </source>
</evidence>
<keyword evidence="14" id="KW-1185">Reference proteome</keyword>
<keyword evidence="6" id="KW-1003">Cell membrane</keyword>
<comment type="caution">
    <text evidence="13">The sequence shown here is derived from an EMBL/GenBank/DDBJ whole genome shotgun (WGS) entry which is preliminary data.</text>
</comment>
<feature type="transmembrane region" description="Helical" evidence="11">
    <location>
        <begin position="314"/>
        <end position="339"/>
    </location>
</feature>
<evidence type="ECO:0000256" key="5">
    <source>
        <dbReference type="ARBA" id="ARBA00022448"/>
    </source>
</evidence>
<organism evidence="13 14">
    <name type="scientific">Lactobacillus ultunensis DSM 16047</name>
    <dbReference type="NCBI Taxonomy" id="525365"/>
    <lineage>
        <taxon>Bacteria</taxon>
        <taxon>Bacillati</taxon>
        <taxon>Bacillota</taxon>
        <taxon>Bacilli</taxon>
        <taxon>Lactobacillales</taxon>
        <taxon>Lactobacillaceae</taxon>
        <taxon>Lactobacillus</taxon>
    </lineage>
</organism>
<dbReference type="InterPro" id="IPR051125">
    <property type="entry name" value="ABC-4/HrtB_transporter"/>
</dbReference>
<keyword evidence="9 11" id="KW-0472">Membrane</keyword>
<accession>C2ER45</accession>
<gene>
    <name evidence="13" type="ORF">HMPREF0548_2141</name>
</gene>
<evidence type="ECO:0000256" key="9">
    <source>
        <dbReference type="ARBA" id="ARBA00023136"/>
    </source>
</evidence>
<dbReference type="STRING" id="525365.HMPREF0548_2141"/>
<evidence type="ECO:0000256" key="10">
    <source>
        <dbReference type="ARBA" id="ARBA00024973"/>
    </source>
</evidence>
<dbReference type="PANTHER" id="PTHR43738">
    <property type="entry name" value="ABC TRANSPORTER, MEMBRANE PROTEIN"/>
    <property type="match status" value="1"/>
</dbReference>
<dbReference type="GO" id="GO:0005886">
    <property type="term" value="C:plasma membrane"/>
    <property type="evidence" value="ECO:0007669"/>
    <property type="project" value="UniProtKB-SubCell"/>
</dbReference>
<evidence type="ECO:0000256" key="6">
    <source>
        <dbReference type="ARBA" id="ARBA00022475"/>
    </source>
</evidence>
<dbReference type="AlphaFoldDB" id="C2ER45"/>
<evidence type="ECO:0000259" key="12">
    <source>
        <dbReference type="Pfam" id="PF02687"/>
    </source>
</evidence>
<comment type="subunit">
    <text evidence="3">The complex is composed of two ATP-binding proteins (HrtA), two transmembrane proteins (HrtB) and a solute-binding protein.</text>
</comment>
<evidence type="ECO:0000256" key="3">
    <source>
        <dbReference type="ARBA" id="ARBA00011131"/>
    </source>
</evidence>
<dbReference type="OrthoDB" id="384327at2"/>
<dbReference type="HOGENOM" id="CLU_060907_2_0_9"/>
<feature type="transmembrane region" description="Helical" evidence="11">
    <location>
        <begin position="236"/>
        <end position="256"/>
    </location>
</feature>
<reference evidence="13 14" key="1">
    <citation type="submission" date="2009-01" db="EMBL/GenBank/DDBJ databases">
        <authorList>
            <person name="Qin X."/>
            <person name="Bachman B."/>
            <person name="Battles P."/>
            <person name="Bell A."/>
            <person name="Bess C."/>
            <person name="Bickham C."/>
            <person name="Chaboub L."/>
            <person name="Chen D."/>
            <person name="Coyle M."/>
            <person name="Deiros D.R."/>
            <person name="Dinh H."/>
            <person name="Forbes L."/>
            <person name="Fowler G."/>
            <person name="Francisco L."/>
            <person name="Fu Q."/>
            <person name="Gubbala S."/>
            <person name="Hale W."/>
            <person name="Han Y."/>
            <person name="Hemphill L."/>
            <person name="Highlander S.K."/>
            <person name="Hirani K."/>
            <person name="Hogues M."/>
            <person name="Jackson L."/>
            <person name="Jakkamsetti A."/>
            <person name="Javaid M."/>
            <person name="Jiang H."/>
            <person name="Korchina V."/>
            <person name="Kovar C."/>
            <person name="Lara F."/>
            <person name="Lee S."/>
            <person name="Mata R."/>
            <person name="Mathew T."/>
            <person name="Moen C."/>
            <person name="Morales K."/>
            <person name="Munidasa M."/>
            <person name="Nazareth L."/>
            <person name="Ngo R."/>
            <person name="Nguyen L."/>
            <person name="Okwuonu G."/>
            <person name="Ongeri F."/>
            <person name="Patil S."/>
            <person name="Petrosino J."/>
            <person name="Pham C."/>
            <person name="Pham P."/>
            <person name="Pu L.-L."/>
            <person name="Puazo M."/>
            <person name="Raj R."/>
            <person name="Reid J."/>
            <person name="Rouhana J."/>
            <person name="Saada N."/>
            <person name="Shang Y."/>
            <person name="Simmons D."/>
            <person name="Thornton R."/>
            <person name="Warren J."/>
            <person name="Weissenberger G."/>
            <person name="Zhang J."/>
            <person name="Zhang L."/>
            <person name="Zhou C."/>
            <person name="Zhu D."/>
            <person name="Muzny D."/>
            <person name="Worley K."/>
            <person name="Gibbs R."/>
        </authorList>
    </citation>
    <scope>NUCLEOTIDE SEQUENCE [LARGE SCALE GENOMIC DNA]</scope>
    <source>
        <strain evidence="13 14">DSM 16047</strain>
    </source>
</reference>
<name>C2ER45_9LACO</name>
<evidence type="ECO:0000256" key="8">
    <source>
        <dbReference type="ARBA" id="ARBA00022989"/>
    </source>
</evidence>
<dbReference type="Pfam" id="PF02687">
    <property type="entry name" value="FtsX"/>
    <property type="match status" value="1"/>
</dbReference>
<dbReference type="InterPro" id="IPR003838">
    <property type="entry name" value="ABC3_permease_C"/>
</dbReference>
<evidence type="ECO:0000256" key="2">
    <source>
        <dbReference type="ARBA" id="ARBA00008697"/>
    </source>
</evidence>
<keyword evidence="7 11" id="KW-0812">Transmembrane</keyword>
<protein>
    <recommendedName>
        <fullName evidence="4">Putative hemin transport system permease protein HrtB</fullName>
    </recommendedName>
</protein>
<evidence type="ECO:0000256" key="11">
    <source>
        <dbReference type="SAM" id="Phobius"/>
    </source>
</evidence>
<dbReference type="PANTHER" id="PTHR43738:SF1">
    <property type="entry name" value="HEMIN TRANSPORT SYSTEM PERMEASE PROTEIN HRTB-RELATED"/>
    <property type="match status" value="1"/>
</dbReference>
<sequence>MFLAYKEIKHEKLRYSLIILMIFLISYLIFILSSLAVGLAQENTQAVESWKTQKVVLNKNSNVSMAQSILTKDDIKDAKIGKKEAYVGQVPIVVKSKNRHSVSAQFLGIKKSQFIYQNLKIIKGHKATKANEVTADIGFNAKGYKLGDIIKFGNTQKKYKIVGFAKNAKINIAPAIYGNLKTWKDLHQGTTNLATSGIISQDPHYEYNHKNAKTYNVKVFINKLPGYSAQNITFEMMIAFLFIISLIIIAVFLYILTIQKKQTFAVMRAQGIPAKTLVIAVISQSIILVITGIIIGLLAMWGTALIMPATVPMSFAPILFIASSLGMLLMGIIGSLIPIRTILKVDPAKAIEV</sequence>
<dbReference type="eggNOG" id="COG0577">
    <property type="taxonomic scope" value="Bacteria"/>
</dbReference>
<evidence type="ECO:0000313" key="14">
    <source>
        <dbReference type="Proteomes" id="UP000005583"/>
    </source>
</evidence>